<protein>
    <submittedName>
        <fullName evidence="4">Ribosome assembly RNA-binding protein YhbY</fullName>
    </submittedName>
</protein>
<dbReference type="Proteomes" id="UP000657006">
    <property type="component" value="Unassembled WGS sequence"/>
</dbReference>
<evidence type="ECO:0000259" key="3">
    <source>
        <dbReference type="PROSITE" id="PS51295"/>
    </source>
</evidence>
<reference evidence="4" key="1">
    <citation type="submission" date="2020-08" db="EMBL/GenBank/DDBJ databases">
        <title>Genome public.</title>
        <authorList>
            <person name="Liu C."/>
            <person name="Sun Q."/>
        </authorList>
    </citation>
    <scope>NUCLEOTIDE SEQUENCE</scope>
    <source>
        <strain evidence="4">NSJ-32</strain>
    </source>
</reference>
<dbReference type="AlphaFoldDB" id="A0A926DQ81"/>
<dbReference type="EMBL" id="JACRSQ010000007">
    <property type="protein sequence ID" value="MBC8543190.1"/>
    <property type="molecule type" value="Genomic_DNA"/>
</dbReference>
<dbReference type="InterPro" id="IPR051925">
    <property type="entry name" value="RNA-binding_domain"/>
</dbReference>
<evidence type="ECO:0000256" key="1">
    <source>
        <dbReference type="ARBA" id="ARBA00022884"/>
    </source>
</evidence>
<evidence type="ECO:0000256" key="2">
    <source>
        <dbReference type="PROSITE-ProRule" id="PRU00626"/>
    </source>
</evidence>
<evidence type="ECO:0000313" key="4">
    <source>
        <dbReference type="EMBL" id="MBC8543190.1"/>
    </source>
</evidence>
<dbReference type="GO" id="GO:0003723">
    <property type="term" value="F:RNA binding"/>
    <property type="evidence" value="ECO:0007669"/>
    <property type="project" value="UniProtKB-UniRule"/>
</dbReference>
<name>A0A926DQ81_9FIRM</name>
<dbReference type="PROSITE" id="PS51295">
    <property type="entry name" value="CRM"/>
    <property type="match status" value="1"/>
</dbReference>
<dbReference type="SMART" id="SM01103">
    <property type="entry name" value="CRS1_YhbY"/>
    <property type="match status" value="1"/>
</dbReference>
<keyword evidence="1 2" id="KW-0694">RNA-binding</keyword>
<dbReference type="InterPro" id="IPR035920">
    <property type="entry name" value="YhbY-like_sf"/>
</dbReference>
<sequence length="96" mass="10800">MTSKQRAYLKSLGSDMDAIFQIGKQGASPEVVKALDDALEARELIKITVLKNCFDDIHALTEIISSRTHSEPVQVIGHKILLYRQKKKNPKIELPK</sequence>
<dbReference type="InterPro" id="IPR001890">
    <property type="entry name" value="RNA-binding_CRM"/>
</dbReference>
<gene>
    <name evidence="4" type="primary">yhbY</name>
    <name evidence="4" type="ORF">H8730_06505</name>
</gene>
<dbReference type="NCBIfam" id="TIGR00253">
    <property type="entry name" value="RNA_bind_YhbY"/>
    <property type="match status" value="1"/>
</dbReference>
<dbReference type="SUPFAM" id="SSF75471">
    <property type="entry name" value="YhbY-like"/>
    <property type="match status" value="1"/>
</dbReference>
<dbReference type="Gene3D" id="3.30.110.60">
    <property type="entry name" value="YhbY-like"/>
    <property type="match status" value="1"/>
</dbReference>
<evidence type="ECO:0000313" key="5">
    <source>
        <dbReference type="Proteomes" id="UP000657006"/>
    </source>
</evidence>
<organism evidence="4 5">
    <name type="scientific">Bianquea renquensis</name>
    <dbReference type="NCBI Taxonomy" id="2763661"/>
    <lineage>
        <taxon>Bacteria</taxon>
        <taxon>Bacillati</taxon>
        <taxon>Bacillota</taxon>
        <taxon>Clostridia</taxon>
        <taxon>Eubacteriales</taxon>
        <taxon>Bianqueaceae</taxon>
        <taxon>Bianquea</taxon>
    </lineage>
</organism>
<accession>A0A926DQ81</accession>
<feature type="domain" description="CRM" evidence="3">
    <location>
        <begin position="1"/>
        <end position="95"/>
    </location>
</feature>
<dbReference type="PANTHER" id="PTHR40065:SF3">
    <property type="entry name" value="RNA-BINDING PROTEIN YHBY"/>
    <property type="match status" value="1"/>
</dbReference>
<dbReference type="PANTHER" id="PTHR40065">
    <property type="entry name" value="RNA-BINDING PROTEIN YHBY"/>
    <property type="match status" value="1"/>
</dbReference>
<comment type="caution">
    <text evidence="4">The sequence shown here is derived from an EMBL/GenBank/DDBJ whole genome shotgun (WGS) entry which is preliminary data.</text>
</comment>
<dbReference type="InterPro" id="IPR017924">
    <property type="entry name" value="RNA-binding_YhbY"/>
</dbReference>
<proteinExistence type="predicted"/>
<dbReference type="Pfam" id="PF01985">
    <property type="entry name" value="CRS1_YhbY"/>
    <property type="match status" value="1"/>
</dbReference>
<keyword evidence="5" id="KW-1185">Reference proteome</keyword>